<comment type="subunit">
    <text evidence="3 10 12">Part of the 50S ribosomal subunit.</text>
</comment>
<comment type="caution">
    <text evidence="15">The sequence shown here is derived from an EMBL/GenBank/DDBJ whole genome shotgun (WGS) entry which is preliminary data.</text>
</comment>
<comment type="function">
    <text evidence="1 10">The globular domain of the protein is located near the polypeptide exit tunnel on the outside of the subunit, while an extended beta-hairpin is found that lines the wall of the exit tunnel in the center of the 70S ribosome.</text>
</comment>
<dbReference type="SUPFAM" id="SSF54843">
    <property type="entry name" value="Ribosomal protein L22"/>
    <property type="match status" value="1"/>
</dbReference>
<comment type="similarity">
    <text evidence="2 10 11">Belongs to the universal ribosomal protein uL22 family.</text>
</comment>
<feature type="compositionally biased region" description="Basic and acidic residues" evidence="14">
    <location>
        <begin position="13"/>
        <end position="25"/>
    </location>
</feature>
<dbReference type="InterPro" id="IPR036394">
    <property type="entry name" value="Ribosomal_uL22_sf"/>
</dbReference>
<comment type="function">
    <text evidence="8">This protein binds specifically to 23S rRNA; its binding is stimulated by other ribosomal proteins, e.g. L4, L17, and L20. It is important during the early stages of 50S assembly. It makes multiple contacts with different domains of the 23S rRNA in the assembled 50S subunit and ribosome.</text>
</comment>
<dbReference type="GO" id="GO:0006412">
    <property type="term" value="P:translation"/>
    <property type="evidence" value="ECO:0007669"/>
    <property type="project" value="UniProtKB-UniRule"/>
</dbReference>
<evidence type="ECO:0000256" key="3">
    <source>
        <dbReference type="ARBA" id="ARBA00011838"/>
    </source>
</evidence>
<feature type="compositionally biased region" description="Basic and acidic residues" evidence="14">
    <location>
        <begin position="34"/>
        <end position="49"/>
    </location>
</feature>
<dbReference type="GO" id="GO:0019843">
    <property type="term" value="F:rRNA binding"/>
    <property type="evidence" value="ECO:0007669"/>
    <property type="project" value="UniProtKB-UniRule"/>
</dbReference>
<keyword evidence="5 10" id="KW-0694">RNA-binding</keyword>
<feature type="region of interest" description="Disordered" evidence="14">
    <location>
        <begin position="1"/>
        <end position="84"/>
    </location>
</feature>
<dbReference type="NCBIfam" id="TIGR01044">
    <property type="entry name" value="rplV_bact"/>
    <property type="match status" value="1"/>
</dbReference>
<evidence type="ECO:0000256" key="9">
    <source>
        <dbReference type="ARBA" id="ARBA00035207"/>
    </source>
</evidence>
<evidence type="ECO:0000256" key="7">
    <source>
        <dbReference type="ARBA" id="ARBA00023274"/>
    </source>
</evidence>
<dbReference type="PANTHER" id="PTHR13501">
    <property type="entry name" value="CHLOROPLAST 50S RIBOSOMAL PROTEIN L22-RELATED"/>
    <property type="match status" value="1"/>
</dbReference>
<comment type="function">
    <text evidence="10 13">This protein binds specifically to 23S rRNA; its binding is stimulated by other ribosomal proteins, e.g., L4, L17, and L20. It is important during the early stages of 50S assembly. It makes multiple contacts with different domains of the 23S rRNA in the assembled 50S subunit and ribosome.</text>
</comment>
<feature type="compositionally biased region" description="Basic and acidic residues" evidence="14">
    <location>
        <begin position="56"/>
        <end position="71"/>
    </location>
</feature>
<dbReference type="Pfam" id="PF00237">
    <property type="entry name" value="Ribosomal_L22"/>
    <property type="match status" value="1"/>
</dbReference>
<evidence type="ECO:0000313" key="16">
    <source>
        <dbReference type="Proteomes" id="UP000823613"/>
    </source>
</evidence>
<evidence type="ECO:0000256" key="12">
    <source>
        <dbReference type="RuleBase" id="RU004006"/>
    </source>
</evidence>
<reference evidence="15" key="1">
    <citation type="submission" date="2020-10" db="EMBL/GenBank/DDBJ databases">
        <authorList>
            <person name="Gilroy R."/>
        </authorList>
    </citation>
    <scope>NUCLEOTIDE SEQUENCE</scope>
    <source>
        <strain evidence="15">11159</strain>
    </source>
</reference>
<accession>A0A9D9GUF6</accession>
<dbReference type="InterPro" id="IPR047867">
    <property type="entry name" value="Ribosomal_uL22_bac/org-type"/>
</dbReference>
<dbReference type="InterPro" id="IPR018260">
    <property type="entry name" value="Ribosomal_uL22_CS"/>
</dbReference>
<keyword evidence="6 10" id="KW-0689">Ribosomal protein</keyword>
<dbReference type="Gene3D" id="3.90.470.10">
    <property type="entry name" value="Ribosomal protein L22/L17"/>
    <property type="match status" value="1"/>
</dbReference>
<dbReference type="InterPro" id="IPR001063">
    <property type="entry name" value="Ribosomal_uL22"/>
</dbReference>
<dbReference type="Proteomes" id="UP000823613">
    <property type="component" value="Unassembled WGS sequence"/>
</dbReference>
<dbReference type="PROSITE" id="PS00464">
    <property type="entry name" value="RIBOSOMAL_L22"/>
    <property type="match status" value="1"/>
</dbReference>
<evidence type="ECO:0000313" key="15">
    <source>
        <dbReference type="EMBL" id="MBO8427670.1"/>
    </source>
</evidence>
<evidence type="ECO:0000256" key="1">
    <source>
        <dbReference type="ARBA" id="ARBA00003478"/>
    </source>
</evidence>
<dbReference type="GO" id="GO:0022625">
    <property type="term" value="C:cytosolic large ribosomal subunit"/>
    <property type="evidence" value="ECO:0007669"/>
    <property type="project" value="TreeGrafter"/>
</dbReference>
<evidence type="ECO:0000256" key="8">
    <source>
        <dbReference type="ARBA" id="ARBA00025084"/>
    </source>
</evidence>
<evidence type="ECO:0000256" key="6">
    <source>
        <dbReference type="ARBA" id="ARBA00022980"/>
    </source>
</evidence>
<evidence type="ECO:0000256" key="14">
    <source>
        <dbReference type="SAM" id="MobiDB-lite"/>
    </source>
</evidence>
<evidence type="ECO:0000256" key="11">
    <source>
        <dbReference type="RuleBase" id="RU004005"/>
    </source>
</evidence>
<keyword evidence="7 10" id="KW-0687">Ribonucleoprotein</keyword>
<reference evidence="15" key="2">
    <citation type="journal article" date="2021" name="PeerJ">
        <title>Extensive microbial diversity within the chicken gut microbiome revealed by metagenomics and culture.</title>
        <authorList>
            <person name="Gilroy R."/>
            <person name="Ravi A."/>
            <person name="Getino M."/>
            <person name="Pursley I."/>
            <person name="Horton D.L."/>
            <person name="Alikhan N.F."/>
            <person name="Baker D."/>
            <person name="Gharbi K."/>
            <person name="Hall N."/>
            <person name="Watson M."/>
            <person name="Adriaenssens E.M."/>
            <person name="Foster-Nyarko E."/>
            <person name="Jarju S."/>
            <person name="Secka A."/>
            <person name="Antonio M."/>
            <person name="Oren A."/>
            <person name="Chaudhuri R.R."/>
            <person name="La Ragione R."/>
            <person name="Hildebrand F."/>
            <person name="Pallen M.J."/>
        </authorList>
    </citation>
    <scope>NUCLEOTIDE SEQUENCE</scope>
    <source>
        <strain evidence="15">11159</strain>
    </source>
</reference>
<evidence type="ECO:0000256" key="2">
    <source>
        <dbReference type="ARBA" id="ARBA00009451"/>
    </source>
</evidence>
<dbReference type="AlphaFoldDB" id="A0A9D9GUF6"/>
<keyword evidence="4 10" id="KW-0699">rRNA-binding</keyword>
<protein>
    <recommendedName>
        <fullName evidence="9 10">Large ribosomal subunit protein uL22</fullName>
    </recommendedName>
</protein>
<evidence type="ECO:0000256" key="4">
    <source>
        <dbReference type="ARBA" id="ARBA00022730"/>
    </source>
</evidence>
<proteinExistence type="inferred from homology"/>
<organism evidence="15 16">
    <name type="scientific">Candidatus Onthovivens merdipullorum</name>
    <dbReference type="NCBI Taxonomy" id="2840889"/>
    <lineage>
        <taxon>Bacteria</taxon>
        <taxon>Bacillati</taxon>
        <taxon>Bacillota</taxon>
        <taxon>Bacilli</taxon>
        <taxon>Bacillales</taxon>
        <taxon>Candidatus Onthovivens</taxon>
    </lineage>
</organism>
<evidence type="ECO:0000256" key="10">
    <source>
        <dbReference type="HAMAP-Rule" id="MF_01331"/>
    </source>
</evidence>
<dbReference type="EMBL" id="JADIMY010000078">
    <property type="protein sequence ID" value="MBO8427670.1"/>
    <property type="molecule type" value="Genomic_DNA"/>
</dbReference>
<dbReference type="PANTHER" id="PTHR13501:SF8">
    <property type="entry name" value="LARGE RIBOSOMAL SUBUNIT PROTEIN UL22M"/>
    <property type="match status" value="1"/>
</dbReference>
<dbReference type="HAMAP" id="MF_01331_B">
    <property type="entry name" value="Ribosomal_uL22_B"/>
    <property type="match status" value="1"/>
</dbReference>
<dbReference type="CDD" id="cd00336">
    <property type="entry name" value="Ribosomal_L22"/>
    <property type="match status" value="1"/>
</dbReference>
<dbReference type="InterPro" id="IPR005727">
    <property type="entry name" value="Ribosomal_uL22_bac/chlpt-type"/>
</dbReference>
<sequence length="197" mass="22228">MAEEKKVTKRAKKEVSEEVKETEKKVTRKRVAKAPKEEVKETSEVVETKKPRKTKKASEEVKAPEVKEEKVSKKKKKVVEEAKPKRTESKASALNVKVTPRKARLVVNLVRNKDVDEALAILANVHKKACVMVSKVIKSAYANATNNFNMNGDKLYVSEIMVGDSVKMKRYLPRAKGSASGLVKRFSNIYVTLKERD</sequence>
<dbReference type="GO" id="GO:0003735">
    <property type="term" value="F:structural constituent of ribosome"/>
    <property type="evidence" value="ECO:0007669"/>
    <property type="project" value="InterPro"/>
</dbReference>
<evidence type="ECO:0000256" key="5">
    <source>
        <dbReference type="ARBA" id="ARBA00022884"/>
    </source>
</evidence>
<gene>
    <name evidence="10 15" type="primary">rplV</name>
    <name evidence="15" type="ORF">IAC58_03860</name>
</gene>
<name>A0A9D9GUF6_9BACL</name>
<evidence type="ECO:0000256" key="13">
    <source>
        <dbReference type="RuleBase" id="RU004008"/>
    </source>
</evidence>